<reference evidence="2" key="2">
    <citation type="submission" date="2023-06" db="EMBL/GenBank/DDBJ databases">
        <authorList>
            <person name="Ma L."/>
            <person name="Liu K.-W."/>
            <person name="Li Z."/>
            <person name="Hsiao Y.-Y."/>
            <person name="Qi Y."/>
            <person name="Fu T."/>
            <person name="Tang G."/>
            <person name="Zhang D."/>
            <person name="Sun W.-H."/>
            <person name="Liu D.-K."/>
            <person name="Li Y."/>
            <person name="Chen G.-Z."/>
            <person name="Liu X.-D."/>
            <person name="Liao X.-Y."/>
            <person name="Jiang Y.-T."/>
            <person name="Yu X."/>
            <person name="Hao Y."/>
            <person name="Huang J."/>
            <person name="Zhao X.-W."/>
            <person name="Ke S."/>
            <person name="Chen Y.-Y."/>
            <person name="Wu W.-L."/>
            <person name="Hsu J.-L."/>
            <person name="Lin Y.-F."/>
            <person name="Huang M.-D."/>
            <person name="Li C.-Y."/>
            <person name="Huang L."/>
            <person name="Wang Z.-W."/>
            <person name="Zhao X."/>
            <person name="Zhong W.-Y."/>
            <person name="Peng D.-H."/>
            <person name="Ahmad S."/>
            <person name="Lan S."/>
            <person name="Zhang J.-S."/>
            <person name="Tsai W.-C."/>
            <person name="Van De Peer Y."/>
            <person name="Liu Z.-J."/>
        </authorList>
    </citation>
    <scope>NUCLEOTIDE SEQUENCE</scope>
    <source>
        <strain evidence="2">SCP</strain>
        <tissue evidence="2">Leaves</tissue>
    </source>
</reference>
<dbReference type="EMBL" id="JAUJYN010000006">
    <property type="protein sequence ID" value="KAK1269171.1"/>
    <property type="molecule type" value="Genomic_DNA"/>
</dbReference>
<dbReference type="PANTHER" id="PTHR38370">
    <property type="entry name" value="BETA-1,4-XYLOSIDASE"/>
    <property type="match status" value="1"/>
</dbReference>
<dbReference type="Proteomes" id="UP001179952">
    <property type="component" value="Unassembled WGS sequence"/>
</dbReference>
<evidence type="ECO:0000313" key="2">
    <source>
        <dbReference type="EMBL" id="KAK1269171.1"/>
    </source>
</evidence>
<organism evidence="2 3">
    <name type="scientific">Acorus gramineus</name>
    <name type="common">Dwarf sweet flag</name>
    <dbReference type="NCBI Taxonomy" id="55184"/>
    <lineage>
        <taxon>Eukaryota</taxon>
        <taxon>Viridiplantae</taxon>
        <taxon>Streptophyta</taxon>
        <taxon>Embryophyta</taxon>
        <taxon>Tracheophyta</taxon>
        <taxon>Spermatophyta</taxon>
        <taxon>Magnoliopsida</taxon>
        <taxon>Liliopsida</taxon>
        <taxon>Acoraceae</taxon>
        <taxon>Acorus</taxon>
    </lineage>
</organism>
<feature type="compositionally biased region" description="Low complexity" evidence="1">
    <location>
        <begin position="23"/>
        <end position="34"/>
    </location>
</feature>
<accession>A0AAV9AYE6</accession>
<proteinExistence type="predicted"/>
<sequence length="93" mass="10616">MEGFIPYLINKIKKTREERGYESLSTGSSHGGSSYIQPIDRRSTEQMEGTLHRRVRSDFPAVSYYDFPDRLPPPPLHEAADNMTQMRASVLSI</sequence>
<name>A0AAV9AYE6_ACOGR</name>
<dbReference type="PANTHER" id="PTHR38370:SF1">
    <property type="entry name" value="BETA-1,4-XYLOSIDASE"/>
    <property type="match status" value="1"/>
</dbReference>
<comment type="caution">
    <text evidence="2">The sequence shown here is derived from an EMBL/GenBank/DDBJ whole genome shotgun (WGS) entry which is preliminary data.</text>
</comment>
<dbReference type="AlphaFoldDB" id="A0AAV9AYE6"/>
<reference evidence="2" key="1">
    <citation type="journal article" date="2023" name="Nat. Commun.">
        <title>Diploid and tetraploid genomes of Acorus and the evolution of monocots.</title>
        <authorList>
            <person name="Ma L."/>
            <person name="Liu K.W."/>
            <person name="Li Z."/>
            <person name="Hsiao Y.Y."/>
            <person name="Qi Y."/>
            <person name="Fu T."/>
            <person name="Tang G.D."/>
            <person name="Zhang D."/>
            <person name="Sun W.H."/>
            <person name="Liu D.K."/>
            <person name="Li Y."/>
            <person name="Chen G.Z."/>
            <person name="Liu X.D."/>
            <person name="Liao X.Y."/>
            <person name="Jiang Y.T."/>
            <person name="Yu X."/>
            <person name="Hao Y."/>
            <person name="Huang J."/>
            <person name="Zhao X.W."/>
            <person name="Ke S."/>
            <person name="Chen Y.Y."/>
            <person name="Wu W.L."/>
            <person name="Hsu J.L."/>
            <person name="Lin Y.F."/>
            <person name="Huang M.D."/>
            <person name="Li C.Y."/>
            <person name="Huang L."/>
            <person name="Wang Z.W."/>
            <person name="Zhao X."/>
            <person name="Zhong W.Y."/>
            <person name="Peng D.H."/>
            <person name="Ahmad S."/>
            <person name="Lan S."/>
            <person name="Zhang J.S."/>
            <person name="Tsai W.C."/>
            <person name="Van de Peer Y."/>
            <person name="Liu Z.J."/>
        </authorList>
    </citation>
    <scope>NUCLEOTIDE SEQUENCE</scope>
    <source>
        <strain evidence="2">SCP</strain>
    </source>
</reference>
<protein>
    <submittedName>
        <fullName evidence="2">Uncharacterized protein</fullName>
    </submittedName>
</protein>
<gene>
    <name evidence="2" type="ORF">QJS04_geneDACA006267</name>
</gene>
<feature type="region of interest" description="Disordered" evidence="1">
    <location>
        <begin position="17"/>
        <end position="53"/>
    </location>
</feature>
<evidence type="ECO:0000256" key="1">
    <source>
        <dbReference type="SAM" id="MobiDB-lite"/>
    </source>
</evidence>
<keyword evidence="3" id="KW-1185">Reference proteome</keyword>
<evidence type="ECO:0000313" key="3">
    <source>
        <dbReference type="Proteomes" id="UP001179952"/>
    </source>
</evidence>